<sequence>MKNTNTADRIAYQLYQDANCSTIWGTGALTYSVSSFPEKNTVAYRL</sequence>
<dbReference type="EMBL" id="CP025003">
    <property type="protein sequence ID" value="ATZ96714.1"/>
    <property type="molecule type" value="Genomic_DNA"/>
</dbReference>
<dbReference type="AlphaFoldDB" id="A0A2K8QTB2"/>
<evidence type="ECO:0000313" key="2">
    <source>
        <dbReference type="EMBL" id="ATZ96714.1"/>
    </source>
</evidence>
<dbReference type="Proteomes" id="UP000231901">
    <property type="component" value="Chromosome"/>
</dbReference>
<reference evidence="3" key="1">
    <citation type="journal article" date="2018" name="Genome Announc.">
        <title>Complete genome sequence of a Dickeya fangzhongdai type strain causing bleeding canker of pear tree trunks.</title>
        <authorList>
            <person name="Zhao Y."/>
            <person name="Tian Y."/>
            <person name="Li X."/>
            <person name="Hu B."/>
        </authorList>
    </citation>
    <scope>NUCLEOTIDE SEQUENCE [LARGE SCALE GENOMIC DNA]</scope>
    <source>
        <strain evidence="3">DSM 101947</strain>
    </source>
</reference>
<accession>A0A2K8QTB2</accession>
<protein>
    <recommendedName>
        <fullName evidence="1">Spore coat protein U/FanG domain-containing protein</fullName>
    </recommendedName>
</protein>
<organism evidence="2 3">
    <name type="scientific">Dickeya fangzhongdai</name>
    <dbReference type="NCBI Taxonomy" id="1778540"/>
    <lineage>
        <taxon>Bacteria</taxon>
        <taxon>Pseudomonadati</taxon>
        <taxon>Pseudomonadota</taxon>
        <taxon>Gammaproteobacteria</taxon>
        <taxon>Enterobacterales</taxon>
        <taxon>Pectobacteriaceae</taxon>
        <taxon>Dickeya</taxon>
    </lineage>
</organism>
<keyword evidence="3" id="KW-1185">Reference proteome</keyword>
<feature type="domain" description="Spore coat protein U/FanG" evidence="1">
    <location>
        <begin position="1"/>
        <end position="38"/>
    </location>
</feature>
<dbReference type="InterPro" id="IPR007893">
    <property type="entry name" value="Spore_coat_U/FanG"/>
</dbReference>
<dbReference type="KEGG" id="dfn:CVE23_16000"/>
<proteinExistence type="predicted"/>
<evidence type="ECO:0000259" key="1">
    <source>
        <dbReference type="Pfam" id="PF05229"/>
    </source>
</evidence>
<evidence type="ECO:0000313" key="3">
    <source>
        <dbReference type="Proteomes" id="UP000231901"/>
    </source>
</evidence>
<gene>
    <name evidence="2" type="ORF">CVE23_16000</name>
</gene>
<dbReference type="Pfam" id="PF05229">
    <property type="entry name" value="SCPU"/>
    <property type="match status" value="1"/>
</dbReference>
<name>A0A2K8QTB2_9GAMM</name>